<dbReference type="InterPro" id="IPR036291">
    <property type="entry name" value="NAD(P)-bd_dom_sf"/>
</dbReference>
<protein>
    <submittedName>
        <fullName evidence="3">SDR family oxidoreductase</fullName>
    </submittedName>
</protein>
<organism evidence="3 4">
    <name type="scientific">Alteraurantiacibacter palmitatis</name>
    <dbReference type="NCBI Taxonomy" id="2054628"/>
    <lineage>
        <taxon>Bacteria</taxon>
        <taxon>Pseudomonadati</taxon>
        <taxon>Pseudomonadota</taxon>
        <taxon>Alphaproteobacteria</taxon>
        <taxon>Sphingomonadales</taxon>
        <taxon>Erythrobacteraceae</taxon>
        <taxon>Alteraurantiacibacter</taxon>
    </lineage>
</organism>
<dbReference type="InterPro" id="IPR002347">
    <property type="entry name" value="SDR_fam"/>
</dbReference>
<evidence type="ECO:0000256" key="2">
    <source>
        <dbReference type="ARBA" id="ARBA00023002"/>
    </source>
</evidence>
<comment type="similarity">
    <text evidence="1">Belongs to the short-chain dehydrogenases/reductases (SDR) family.</text>
</comment>
<reference evidence="4" key="1">
    <citation type="journal article" date="2019" name="Int. J. Syst. Evol. Microbiol.">
        <title>The Global Catalogue of Microorganisms (GCM) 10K type strain sequencing project: providing services to taxonomists for standard genome sequencing and annotation.</title>
        <authorList>
            <consortium name="The Broad Institute Genomics Platform"/>
            <consortium name="The Broad Institute Genome Sequencing Center for Infectious Disease"/>
            <person name="Wu L."/>
            <person name="Ma J."/>
        </authorList>
    </citation>
    <scope>NUCLEOTIDE SEQUENCE [LARGE SCALE GENOMIC DNA]</scope>
    <source>
        <strain evidence="4">KCTC 52607</strain>
    </source>
</reference>
<dbReference type="Gene3D" id="3.40.50.720">
    <property type="entry name" value="NAD(P)-binding Rossmann-like Domain"/>
    <property type="match status" value="1"/>
</dbReference>
<dbReference type="SUPFAM" id="SSF51735">
    <property type="entry name" value="NAD(P)-binding Rossmann-fold domains"/>
    <property type="match status" value="1"/>
</dbReference>
<sequence length="259" mass="27583">MSLDHINKAVLVTGGAQRLGAAIARGYGRAGWHVVVHYRASGAAAESLARSLPSAETVQCDLSDSDAAIAMVEQLATRLPDWRVLVNNASTFAEDRFDALDPLVNAAATRVNAVAPVRMAQAFLARARSAAGRRVIQLTDQKLRNPNPDFFSYTMSKHAVDAAAVMLAMTCKGADRVYRLAPGAILPSHDQTDAEAEISHRMNPLARRTGADEVADAALFLATAPLASGQALYIDSGQHLLSQPRDVLYLARSPDAGRG</sequence>
<dbReference type="Proteomes" id="UP001595456">
    <property type="component" value="Unassembled WGS sequence"/>
</dbReference>
<dbReference type="PRINTS" id="PR00081">
    <property type="entry name" value="GDHRDH"/>
</dbReference>
<evidence type="ECO:0000313" key="3">
    <source>
        <dbReference type="EMBL" id="MFC3097514.1"/>
    </source>
</evidence>
<keyword evidence="2" id="KW-0560">Oxidoreductase</keyword>
<dbReference type="PANTHER" id="PTHR43639:SF1">
    <property type="entry name" value="SHORT-CHAIN DEHYDROGENASE_REDUCTASE FAMILY PROTEIN"/>
    <property type="match status" value="1"/>
</dbReference>
<dbReference type="PANTHER" id="PTHR43639">
    <property type="entry name" value="OXIDOREDUCTASE, SHORT-CHAIN DEHYDROGENASE/REDUCTASE FAMILY (AFU_ORTHOLOGUE AFUA_5G02870)"/>
    <property type="match status" value="1"/>
</dbReference>
<dbReference type="Pfam" id="PF13561">
    <property type="entry name" value="adh_short_C2"/>
    <property type="match status" value="1"/>
</dbReference>
<keyword evidence="4" id="KW-1185">Reference proteome</keyword>
<dbReference type="RefSeq" id="WP_336925322.1">
    <property type="nucleotide sequence ID" value="NZ_JBANRO010000003.1"/>
</dbReference>
<name>A0ABV7E6L5_9SPHN</name>
<comment type="caution">
    <text evidence="3">The sequence shown here is derived from an EMBL/GenBank/DDBJ whole genome shotgun (WGS) entry which is preliminary data.</text>
</comment>
<evidence type="ECO:0000313" key="4">
    <source>
        <dbReference type="Proteomes" id="UP001595456"/>
    </source>
</evidence>
<gene>
    <name evidence="3" type="ORF">ACFODU_06820</name>
</gene>
<evidence type="ECO:0000256" key="1">
    <source>
        <dbReference type="ARBA" id="ARBA00006484"/>
    </source>
</evidence>
<proteinExistence type="inferred from homology"/>
<dbReference type="EMBL" id="JBHRST010000009">
    <property type="protein sequence ID" value="MFC3097514.1"/>
    <property type="molecule type" value="Genomic_DNA"/>
</dbReference>
<accession>A0ABV7E6L5</accession>